<dbReference type="EMBL" id="BMCJ01000001">
    <property type="protein sequence ID" value="GGC79036.1"/>
    <property type="molecule type" value="Genomic_DNA"/>
</dbReference>
<dbReference type="SMART" id="SM00450">
    <property type="entry name" value="RHOD"/>
    <property type="match status" value="1"/>
</dbReference>
<sequence>MKKVTIAEALEMDCPVLDVRTPKEYEEFHIPGAINMPIFSNEERVTVGTTYKQLGKEAAKDLGISLVSPKLPDFYQQAKKISGGKPLIIYCWRGGMRSRTLATIFELMGLKCHQLEGGIRSFRKKVVADLEAASRLNRTFIVLEGLTGTKKTEILERLAGKGYPVIDLEGLAAHRGSVFGRVDLPDRSQKDFDVRLWERIGEIGETDYYIIESESKRLGNIEVPAFIIKGKQTGPRIQVHTSIPVRVDTILSTYQPDKHHEAIEAAWEVIEKRTPNDVQEIIAEALKAHDYRTVVEQLLIHYYDPKYKHAEKNNDGSIRHVFFETLDEGEQLVKAHVDELAKTTAGSKPAVQNK</sequence>
<dbReference type="PANTHER" id="PTHR30401:SF0">
    <property type="entry name" value="TRNA 2-SELENOURIDINE SYNTHASE"/>
    <property type="match status" value="1"/>
</dbReference>
<dbReference type="InterPro" id="IPR027417">
    <property type="entry name" value="P-loop_NTPase"/>
</dbReference>
<dbReference type="InterPro" id="IPR017582">
    <property type="entry name" value="SelU"/>
</dbReference>
<accession>A0ABQ1NJX8</accession>
<evidence type="ECO:0000256" key="1">
    <source>
        <dbReference type="ARBA" id="ARBA00023266"/>
    </source>
</evidence>
<reference evidence="4" key="1">
    <citation type="journal article" date="2019" name="Int. J. Syst. Evol. Microbiol.">
        <title>The Global Catalogue of Microorganisms (GCM) 10K type strain sequencing project: providing services to taxonomists for standard genome sequencing and annotation.</title>
        <authorList>
            <consortium name="The Broad Institute Genomics Platform"/>
            <consortium name="The Broad Institute Genome Sequencing Center for Infectious Disease"/>
            <person name="Wu L."/>
            <person name="Ma J."/>
        </authorList>
    </citation>
    <scope>NUCLEOTIDE SEQUENCE [LARGE SCALE GENOMIC DNA]</scope>
    <source>
        <strain evidence="4">CCM 7282</strain>
    </source>
</reference>
<comment type="caution">
    <text evidence="3">The sequence shown here is derived from an EMBL/GenBank/DDBJ whole genome shotgun (WGS) entry which is preliminary data.</text>
</comment>
<dbReference type="NCBIfam" id="NF008750">
    <property type="entry name" value="PRK11784.1-2"/>
    <property type="match status" value="1"/>
</dbReference>
<keyword evidence="4" id="KW-1185">Reference proteome</keyword>
<dbReference type="Proteomes" id="UP000619534">
    <property type="component" value="Unassembled WGS sequence"/>
</dbReference>
<dbReference type="InterPro" id="IPR036873">
    <property type="entry name" value="Rhodanese-like_dom_sf"/>
</dbReference>
<protein>
    <submittedName>
        <fullName evidence="3">tRNA 2-selenouridine synthase</fullName>
    </submittedName>
</protein>
<dbReference type="NCBIfam" id="NF008752">
    <property type="entry name" value="PRK11784.1-4"/>
    <property type="match status" value="1"/>
</dbReference>
<dbReference type="InterPro" id="IPR001763">
    <property type="entry name" value="Rhodanese-like_dom"/>
</dbReference>
<proteinExistence type="predicted"/>
<dbReference type="Pfam" id="PF00581">
    <property type="entry name" value="Rhodanese"/>
    <property type="match status" value="1"/>
</dbReference>
<dbReference type="Pfam" id="PF26341">
    <property type="entry name" value="AAA_SelU"/>
    <property type="match status" value="1"/>
</dbReference>
<name>A0ABQ1NJX8_9BACI</name>
<dbReference type="RefSeq" id="WP_062445386.1">
    <property type="nucleotide sequence ID" value="NZ_BMCJ01000001.1"/>
</dbReference>
<dbReference type="PROSITE" id="PS50206">
    <property type="entry name" value="RHODANESE_3"/>
    <property type="match status" value="1"/>
</dbReference>
<dbReference type="SUPFAM" id="SSF52821">
    <property type="entry name" value="Rhodanese/Cell cycle control phosphatase"/>
    <property type="match status" value="1"/>
</dbReference>
<evidence type="ECO:0000313" key="4">
    <source>
        <dbReference type="Proteomes" id="UP000619534"/>
    </source>
</evidence>
<gene>
    <name evidence="3" type="ORF">GCM10007216_06910</name>
</gene>
<keyword evidence="1" id="KW-0711">Selenium</keyword>
<dbReference type="NCBIfam" id="TIGR03167">
    <property type="entry name" value="tRNA_sel_U_synt"/>
    <property type="match status" value="1"/>
</dbReference>
<dbReference type="Gene3D" id="3.40.250.10">
    <property type="entry name" value="Rhodanese-like domain"/>
    <property type="match status" value="1"/>
</dbReference>
<dbReference type="PANTHER" id="PTHR30401">
    <property type="entry name" value="TRNA 2-SELENOURIDINE SYNTHASE"/>
    <property type="match status" value="1"/>
</dbReference>
<feature type="domain" description="Rhodanese" evidence="2">
    <location>
        <begin position="10"/>
        <end position="131"/>
    </location>
</feature>
<evidence type="ECO:0000313" key="3">
    <source>
        <dbReference type="EMBL" id="GGC79036.1"/>
    </source>
</evidence>
<dbReference type="SUPFAM" id="SSF52540">
    <property type="entry name" value="P-loop containing nucleoside triphosphate hydrolases"/>
    <property type="match status" value="1"/>
</dbReference>
<evidence type="ECO:0000259" key="2">
    <source>
        <dbReference type="PROSITE" id="PS50206"/>
    </source>
</evidence>
<dbReference type="InterPro" id="IPR058840">
    <property type="entry name" value="AAA_SelU"/>
</dbReference>
<organism evidence="3 4">
    <name type="scientific">Thalassobacillus devorans</name>
    <dbReference type="NCBI Taxonomy" id="279813"/>
    <lineage>
        <taxon>Bacteria</taxon>
        <taxon>Bacillati</taxon>
        <taxon>Bacillota</taxon>
        <taxon>Bacilli</taxon>
        <taxon>Bacillales</taxon>
        <taxon>Bacillaceae</taxon>
        <taxon>Thalassobacillus</taxon>
    </lineage>
</organism>